<dbReference type="EMBL" id="LKAJ02000001">
    <property type="protein sequence ID" value="MCS5712095.1"/>
    <property type="molecule type" value="Genomic_DNA"/>
</dbReference>
<evidence type="ECO:0000259" key="3">
    <source>
        <dbReference type="PROSITE" id="PS50887"/>
    </source>
</evidence>
<dbReference type="PANTHER" id="PTHR33121">
    <property type="entry name" value="CYCLIC DI-GMP PHOSPHODIESTERASE PDEF"/>
    <property type="match status" value="1"/>
</dbReference>
<keyword evidence="1" id="KW-0472">Membrane</keyword>
<organism evidence="4">
    <name type="scientific">Candidatus Berkiella aquae</name>
    <dbReference type="NCBI Taxonomy" id="295108"/>
    <lineage>
        <taxon>Bacteria</taxon>
        <taxon>Pseudomonadati</taxon>
        <taxon>Pseudomonadota</taxon>
        <taxon>Gammaproteobacteria</taxon>
        <taxon>Candidatus Berkiellales</taxon>
        <taxon>Candidatus Berkiellaceae</taxon>
        <taxon>Candidatus Berkiella</taxon>
    </lineage>
</organism>
<dbReference type="PROSITE" id="PS50883">
    <property type="entry name" value="EAL"/>
    <property type="match status" value="1"/>
</dbReference>
<dbReference type="Proteomes" id="UP000051497">
    <property type="component" value="Unassembled WGS sequence"/>
</dbReference>
<dbReference type="Gene3D" id="3.30.110.200">
    <property type="match status" value="1"/>
</dbReference>
<keyword evidence="1" id="KW-0812">Transmembrane</keyword>
<dbReference type="CDD" id="cd01948">
    <property type="entry name" value="EAL"/>
    <property type="match status" value="1"/>
</dbReference>
<feature type="transmembrane region" description="Helical" evidence="1">
    <location>
        <begin position="7"/>
        <end position="27"/>
    </location>
</feature>
<dbReference type="CDD" id="cd01949">
    <property type="entry name" value="GGDEF"/>
    <property type="match status" value="1"/>
</dbReference>
<dbReference type="SUPFAM" id="SSF141868">
    <property type="entry name" value="EAL domain-like"/>
    <property type="match status" value="1"/>
</dbReference>
<feature type="domain" description="EAL" evidence="2">
    <location>
        <begin position="406"/>
        <end position="649"/>
    </location>
</feature>
<evidence type="ECO:0000313" key="5">
    <source>
        <dbReference type="EMBL" id="MCS5712095.1"/>
    </source>
</evidence>
<dbReference type="Gene3D" id="6.20.270.20">
    <property type="entry name" value="LapD/MoxY periplasmic domain"/>
    <property type="match status" value="1"/>
</dbReference>
<dbReference type="Pfam" id="PF00990">
    <property type="entry name" value="GGDEF"/>
    <property type="match status" value="1"/>
</dbReference>
<dbReference type="InterPro" id="IPR042461">
    <property type="entry name" value="LapD_MoxY_peri_C"/>
</dbReference>
<keyword evidence="6" id="KW-1185">Reference proteome</keyword>
<comment type="caution">
    <text evidence="4">The sequence shown here is derived from an EMBL/GenBank/DDBJ whole genome shotgun (WGS) entry which is preliminary data.</text>
</comment>
<dbReference type="AlphaFoldDB" id="A0A0Q9YP43"/>
<dbReference type="SMART" id="SM00052">
    <property type="entry name" value="EAL"/>
    <property type="match status" value="1"/>
</dbReference>
<evidence type="ECO:0000313" key="6">
    <source>
        <dbReference type="Proteomes" id="UP000051497"/>
    </source>
</evidence>
<evidence type="ECO:0000256" key="1">
    <source>
        <dbReference type="SAM" id="Phobius"/>
    </source>
</evidence>
<evidence type="ECO:0000259" key="2">
    <source>
        <dbReference type="PROSITE" id="PS50883"/>
    </source>
</evidence>
<protein>
    <submittedName>
        <fullName evidence="5">EAL domain-containing protein</fullName>
    </submittedName>
    <submittedName>
        <fullName evidence="4">RNase E specificity factor CsrD</fullName>
    </submittedName>
</protein>
<dbReference type="STRING" id="295108.HT99x_00076"/>
<dbReference type="InterPro" id="IPR050706">
    <property type="entry name" value="Cyclic-di-GMP_PDE-like"/>
</dbReference>
<dbReference type="RefSeq" id="WP_075064742.1">
    <property type="nucleotide sequence ID" value="NZ_LKAJ02000001.1"/>
</dbReference>
<dbReference type="InterPro" id="IPR000160">
    <property type="entry name" value="GGDEF_dom"/>
</dbReference>
<dbReference type="Pfam" id="PF16448">
    <property type="entry name" value="LapD_MoxY_N"/>
    <property type="match status" value="1"/>
</dbReference>
<evidence type="ECO:0000313" key="4">
    <source>
        <dbReference type="EMBL" id="KRG22540.1"/>
    </source>
</evidence>
<dbReference type="InterPro" id="IPR035919">
    <property type="entry name" value="EAL_sf"/>
</dbReference>
<dbReference type="SUPFAM" id="SSF55073">
    <property type="entry name" value="Nucleotide cyclase"/>
    <property type="match status" value="1"/>
</dbReference>
<dbReference type="InterPro" id="IPR001633">
    <property type="entry name" value="EAL_dom"/>
</dbReference>
<dbReference type="PROSITE" id="PS50887">
    <property type="entry name" value="GGDEF"/>
    <property type="match status" value="1"/>
</dbReference>
<feature type="domain" description="GGDEF" evidence="3">
    <location>
        <begin position="266"/>
        <end position="398"/>
    </location>
</feature>
<dbReference type="Gene3D" id="3.20.20.450">
    <property type="entry name" value="EAL domain"/>
    <property type="match status" value="1"/>
</dbReference>
<dbReference type="EMBL" id="LKAJ01000001">
    <property type="protein sequence ID" value="KRG22540.1"/>
    <property type="molecule type" value="Genomic_DNA"/>
</dbReference>
<accession>A0A0Q9YP43</accession>
<reference evidence="5" key="3">
    <citation type="submission" date="2021-06" db="EMBL/GenBank/DDBJ databases">
        <title>Genomic Description and Analysis of Intracellular Bacteria, Candidatus Berkiella cookevillensis and Candidatus Berkiella aquae.</title>
        <authorList>
            <person name="Kidane D.T."/>
            <person name="Mehari Y.T."/>
            <person name="Rice F.C."/>
            <person name="Arivett B.A."/>
            <person name="Farone A.L."/>
            <person name="Berk S.G."/>
            <person name="Farone M.B."/>
        </authorList>
    </citation>
    <scope>NUCLEOTIDE SEQUENCE</scope>
    <source>
        <strain evidence="5">HT99</strain>
    </source>
</reference>
<name>A0A0Q9YP43_9GAMM</name>
<reference evidence="5" key="2">
    <citation type="journal article" date="2016" name="Genome Announc.">
        <title>Draft Genome Sequences of Two Novel Amoeba-Resistant Intranuclear Bacteria, 'Candidatus Berkiella cookevillensis' and 'Candidatus Berkiella aquae'.</title>
        <authorList>
            <person name="Mehari Y.T."/>
            <person name="Arivett B.A."/>
            <person name="Farone A.L."/>
            <person name="Gunderson J.H."/>
            <person name="Farone M.B."/>
        </authorList>
    </citation>
    <scope>NUCLEOTIDE SEQUENCE</scope>
    <source>
        <strain evidence="5">HT99</strain>
    </source>
</reference>
<dbReference type="PANTHER" id="PTHR33121:SF79">
    <property type="entry name" value="CYCLIC DI-GMP PHOSPHODIESTERASE PDED-RELATED"/>
    <property type="match status" value="1"/>
</dbReference>
<dbReference type="Pfam" id="PF00563">
    <property type="entry name" value="EAL"/>
    <property type="match status" value="1"/>
</dbReference>
<dbReference type="Gene3D" id="3.30.70.270">
    <property type="match status" value="1"/>
</dbReference>
<dbReference type="InterPro" id="IPR043128">
    <property type="entry name" value="Rev_trsase/Diguanyl_cyclase"/>
</dbReference>
<proteinExistence type="predicted"/>
<dbReference type="SMART" id="SM00267">
    <property type="entry name" value="GGDEF"/>
    <property type="match status" value="1"/>
</dbReference>
<gene>
    <name evidence="4" type="primary">csrD</name>
    <name evidence="4" type="ORF">HT99x_00076</name>
    <name evidence="5" type="ORF">HT99x_011690</name>
</gene>
<feature type="transmembrane region" description="Helical" evidence="1">
    <location>
        <begin position="155"/>
        <end position="175"/>
    </location>
</feature>
<reference evidence="4" key="1">
    <citation type="submission" date="2015-09" db="EMBL/GenBank/DDBJ databases">
        <title>Draft Genome Sequences of Two Novel Amoeba-resistant Intranuclear Bacteria, Candidatus Berkiella cookevillensis and Candidatus Berkiella aquae.</title>
        <authorList>
            <person name="Mehari Y.T."/>
            <person name="Arivett B.A."/>
            <person name="Farone A.L."/>
            <person name="Gunderson J.H."/>
            <person name="Farone M.B."/>
        </authorList>
    </citation>
    <scope>NUCLEOTIDE SEQUENCE [LARGE SCALE GENOMIC DNA]</scope>
    <source>
        <strain evidence="4">HT99</strain>
    </source>
</reference>
<dbReference type="GO" id="GO:0071111">
    <property type="term" value="F:cyclic-guanylate-specific phosphodiesterase activity"/>
    <property type="evidence" value="ECO:0007669"/>
    <property type="project" value="InterPro"/>
</dbReference>
<dbReference type="NCBIfam" id="TIGR00254">
    <property type="entry name" value="GGDEF"/>
    <property type="match status" value="1"/>
</dbReference>
<sequence length="649" mass="73647">MTLTKQLLLSGIIVLLCLFAGMITYVVRNTQTFLDQQLSSHAQDTATALGISLTLTMKNNDVITANRIVDAVFDRGYYQTIQVLTSNGSPLVERHLDIKVAGVPQYFIDLLPIKTASKEAIIMDGWRKVGKVVIESNPGFAYQQIWLTFIESLKWLVLTGMIAVILGGGLLYIILRPLRSITKQAAAICNQQFTIQESLPWTFDLRQVVVAMNSMSSRLKNLFEEQMQISERLREQAYKEPVTQLGNRRYFDLQLDYLLKDEEKLATAILLLIELKQFKEYNEQYGYEAGDALLKNVAEVVSQSIAPFENAIAANKGASFFIILPNITKVVGEQVADTICLQFKEFEIKGLSKTKEVGNIGLTEFTTKNLKKDILSIADMALRTAQSQGANRWSMMVSQDQTVHGALEWGTIFDKAIRENNIVLHFQEVQNWRTPEDKMYETLLRLPLDNNQLVSAGAFMSMAEKLNQIIPLDKLVIANVISRIQKSDTTERYSVNLSASAFDNEEFKKWLLDQLKSLGKKAYRFIIELPEYGVINRIDMVREVFHKVAEVGAKTAIDHYGKNFNSFSYLYNLNCHYLKIDGGFVRHIEESKENQFFVRSLVDIAHSLDILVIAEAVETQNEYDMLMKLKVDGAQGYFVGKPTHIDFDK</sequence>
<dbReference type="InterPro" id="IPR032244">
    <property type="entry name" value="LapD_MoxY_N"/>
</dbReference>
<dbReference type="InterPro" id="IPR029787">
    <property type="entry name" value="Nucleotide_cyclase"/>
</dbReference>
<keyword evidence="1" id="KW-1133">Transmembrane helix</keyword>
<dbReference type="OrthoDB" id="5894408at2"/>